<dbReference type="Proteomes" id="UP000740926">
    <property type="component" value="Unassembled WGS sequence"/>
</dbReference>
<evidence type="ECO:0000313" key="1">
    <source>
        <dbReference type="EMBL" id="KAG1525653.1"/>
    </source>
</evidence>
<evidence type="ECO:0000313" key="2">
    <source>
        <dbReference type="Proteomes" id="UP000740926"/>
    </source>
</evidence>
<reference evidence="1 2" key="1">
    <citation type="journal article" date="2020" name="Microb. Genom.">
        <title>Genetic diversity of clinical and environmental Mucorales isolates obtained from an investigation of mucormycosis cases among solid organ transplant recipients.</title>
        <authorList>
            <person name="Nguyen M.H."/>
            <person name="Kaul D."/>
            <person name="Muto C."/>
            <person name="Cheng S.J."/>
            <person name="Richter R.A."/>
            <person name="Bruno V.M."/>
            <person name="Liu G."/>
            <person name="Beyhan S."/>
            <person name="Sundermann A.J."/>
            <person name="Mounaud S."/>
            <person name="Pasculle A.W."/>
            <person name="Nierman W.C."/>
            <person name="Driscoll E."/>
            <person name="Cumbie R."/>
            <person name="Clancy C.J."/>
            <person name="Dupont C.L."/>
        </authorList>
    </citation>
    <scope>NUCLEOTIDE SEQUENCE [LARGE SCALE GENOMIC DNA]</scope>
    <source>
        <strain evidence="1 2">GL24</strain>
    </source>
</reference>
<protein>
    <submittedName>
        <fullName evidence="1">Uncharacterized protein</fullName>
    </submittedName>
</protein>
<gene>
    <name evidence="1" type="ORF">G6F50_018443</name>
</gene>
<sequence length="81" mass="9233">MAFRAVGGMGGDVRIRIVEALEIHADALQVYPRIRRMREGPRAYRVQVDPAFQRPGVLFLLLFAIAARHVQGDRRKFVSDK</sequence>
<accession>A0A9P6XMU7</accession>
<comment type="caution">
    <text evidence="1">The sequence shown here is derived from an EMBL/GenBank/DDBJ whole genome shotgun (WGS) entry which is preliminary data.</text>
</comment>
<keyword evidence="2" id="KW-1185">Reference proteome</keyword>
<proteinExistence type="predicted"/>
<dbReference type="EMBL" id="JAANIU010018190">
    <property type="protein sequence ID" value="KAG1525653.1"/>
    <property type="molecule type" value="Genomic_DNA"/>
</dbReference>
<name>A0A9P6XMU7_9FUNG</name>
<organism evidence="1 2">
    <name type="scientific">Rhizopus delemar</name>
    <dbReference type="NCBI Taxonomy" id="936053"/>
    <lineage>
        <taxon>Eukaryota</taxon>
        <taxon>Fungi</taxon>
        <taxon>Fungi incertae sedis</taxon>
        <taxon>Mucoromycota</taxon>
        <taxon>Mucoromycotina</taxon>
        <taxon>Mucoromycetes</taxon>
        <taxon>Mucorales</taxon>
        <taxon>Mucorineae</taxon>
        <taxon>Rhizopodaceae</taxon>
        <taxon>Rhizopus</taxon>
    </lineage>
</organism>
<dbReference type="AlphaFoldDB" id="A0A9P6XMU7"/>